<evidence type="ECO:0000313" key="2">
    <source>
        <dbReference type="Proteomes" id="UP001629235"/>
    </source>
</evidence>
<reference evidence="1 2" key="1">
    <citation type="journal article" date="2024" name="Chem. Sci.">
        <title>Discovery of megapolipeptins by genome mining of a Burkholderiales bacteria collection.</title>
        <authorList>
            <person name="Paulo B.S."/>
            <person name="Recchia M.J.J."/>
            <person name="Lee S."/>
            <person name="Fergusson C.H."/>
            <person name="Romanowski S.B."/>
            <person name="Hernandez A."/>
            <person name="Krull N."/>
            <person name="Liu D.Y."/>
            <person name="Cavanagh H."/>
            <person name="Bos A."/>
            <person name="Gray C.A."/>
            <person name="Murphy B.T."/>
            <person name="Linington R.G."/>
            <person name="Eustaquio A.S."/>
        </authorList>
    </citation>
    <scope>NUCLEOTIDE SEQUENCE [LARGE SCALE GENOMIC DNA]</scope>
    <source>
        <strain evidence="1 2">RL18-126-BIB-B</strain>
    </source>
</reference>
<proteinExistence type="predicted"/>
<accession>A0ACC7N9T7</accession>
<evidence type="ECO:0000313" key="1">
    <source>
        <dbReference type="EMBL" id="MFM0102506.1"/>
    </source>
</evidence>
<dbReference type="Proteomes" id="UP001629235">
    <property type="component" value="Unassembled WGS sequence"/>
</dbReference>
<comment type="caution">
    <text evidence="1">The sequence shown here is derived from an EMBL/GenBank/DDBJ whole genome shotgun (WGS) entry which is preliminary data.</text>
</comment>
<protein>
    <submittedName>
        <fullName evidence="1">Uncharacterized protein</fullName>
    </submittedName>
</protein>
<keyword evidence="2" id="KW-1185">Reference proteome</keyword>
<dbReference type="EMBL" id="JAQQDW010000004">
    <property type="protein sequence ID" value="MFM0102506.1"/>
    <property type="molecule type" value="Genomic_DNA"/>
</dbReference>
<organism evidence="1 2">
    <name type="scientific">Paraburkholderia rhynchosiae</name>
    <dbReference type="NCBI Taxonomy" id="487049"/>
    <lineage>
        <taxon>Bacteria</taxon>
        <taxon>Pseudomonadati</taxon>
        <taxon>Pseudomonadota</taxon>
        <taxon>Betaproteobacteria</taxon>
        <taxon>Burkholderiales</taxon>
        <taxon>Burkholderiaceae</taxon>
        <taxon>Paraburkholderia</taxon>
    </lineage>
</organism>
<gene>
    <name evidence="1" type="ORF">PQR01_03105</name>
</gene>
<sequence>MVLETTGVRQHATAADYAAFVGAVLRGDRLKPSAWQQWLNASVMVPKGEVVHLEGEPSETEPDIGGGLGWGVEPNRHTFFQWGKMSGVRAFVMGSVIEQAGVVVLTNSNRGLRLMNGIASHVLESCPHAHSCKPVNTQRTQRMAAQSRPYVFINYALKKPLRTRDACPP</sequence>
<name>A0ACC7N9T7_9BURK</name>